<dbReference type="InterPro" id="IPR002182">
    <property type="entry name" value="NB-ARC"/>
</dbReference>
<reference evidence="3" key="1">
    <citation type="submission" date="2020-05" db="EMBL/GenBank/DDBJ databases">
        <title>WGS assembly of Corymbia citriodora subspecies variegata.</title>
        <authorList>
            <person name="Barry K."/>
            <person name="Hundley H."/>
            <person name="Shu S."/>
            <person name="Jenkins J."/>
            <person name="Grimwood J."/>
            <person name="Baten A."/>
        </authorList>
    </citation>
    <scope>NUCLEOTIDE SEQUENCE</scope>
    <source>
        <strain evidence="3">CV2-018</strain>
    </source>
</reference>
<keyword evidence="1" id="KW-0611">Plant defense</keyword>
<comment type="caution">
    <text evidence="3">The sequence shown here is derived from an EMBL/GenBank/DDBJ whole genome shotgun (WGS) entry which is preliminary data.</text>
</comment>
<organism evidence="3 4">
    <name type="scientific">Corymbia citriodora subsp. variegata</name>
    <dbReference type="NCBI Taxonomy" id="360336"/>
    <lineage>
        <taxon>Eukaryota</taxon>
        <taxon>Viridiplantae</taxon>
        <taxon>Streptophyta</taxon>
        <taxon>Embryophyta</taxon>
        <taxon>Tracheophyta</taxon>
        <taxon>Spermatophyta</taxon>
        <taxon>Magnoliopsida</taxon>
        <taxon>eudicotyledons</taxon>
        <taxon>Gunneridae</taxon>
        <taxon>Pentapetalae</taxon>
        <taxon>rosids</taxon>
        <taxon>malvids</taxon>
        <taxon>Myrtales</taxon>
        <taxon>Myrtaceae</taxon>
        <taxon>Myrtoideae</taxon>
        <taxon>Eucalypteae</taxon>
        <taxon>Corymbia</taxon>
    </lineage>
</organism>
<name>A0A8T0CQ13_CORYI</name>
<dbReference type="PANTHER" id="PTHR36766">
    <property type="entry name" value="PLANT BROAD-SPECTRUM MILDEW RESISTANCE PROTEIN RPW8"/>
    <property type="match status" value="1"/>
</dbReference>
<feature type="domain" description="NB-ARC" evidence="2">
    <location>
        <begin position="154"/>
        <end position="316"/>
    </location>
</feature>
<evidence type="ECO:0000313" key="4">
    <source>
        <dbReference type="Proteomes" id="UP000806378"/>
    </source>
</evidence>
<dbReference type="SUPFAM" id="SSF52540">
    <property type="entry name" value="P-loop containing nucleoside triphosphate hydrolases"/>
    <property type="match status" value="1"/>
</dbReference>
<dbReference type="Pfam" id="PF00931">
    <property type="entry name" value="NB-ARC"/>
    <property type="match status" value="1"/>
</dbReference>
<proteinExistence type="predicted"/>
<evidence type="ECO:0000256" key="1">
    <source>
        <dbReference type="ARBA" id="ARBA00022821"/>
    </source>
</evidence>
<dbReference type="Gene3D" id="3.40.50.300">
    <property type="entry name" value="P-loop containing nucleotide triphosphate hydrolases"/>
    <property type="match status" value="1"/>
</dbReference>
<dbReference type="Proteomes" id="UP000806378">
    <property type="component" value="Unassembled WGS sequence"/>
</dbReference>
<dbReference type="Gramene" id="rna-gnl|WGS:JABURB|Cocit.L0362.1">
    <property type="protein sequence ID" value="cds-KAF7849700.1"/>
    <property type="gene ID" value="gene-BT93_L0362"/>
</dbReference>
<dbReference type="OrthoDB" id="1900634at2759"/>
<protein>
    <recommendedName>
        <fullName evidence="2">NB-ARC domain-containing protein</fullName>
    </recommendedName>
</protein>
<sequence length="374" mass="42098">MEEPIEIYLFEKFKAKLHNGRRVRFYSRFAELESVLDKIRESESPAKRSIKEELYCLNNVLEECQMLARKQSFSLPTVLSPSKFQISRTLDKIKQELHQIDQSIASSQETFCLPPQRLEASRGSSTWVNPSRVHGLENEVVNLEKMLLRPGKPSASFQAIAIIGMSGVGKTTLAQLLYNKQEVKAQFLPRIWVSLSPQPNDADNPREAIAKKLLACLGVETDIISSIESHGLHGLLYALHLQLLGKRYLIVLDDVLVTTPWHDNDAWDGLPKGYGGSVVITSRSEEVASTMVGEDNVIHLQPLTDPESCWSIFKDEIEKDGEKLNDDNIKKLKPDITKKSAGLPLAAKVMGEIFYEKRKAKEGEEHGEIHPQES</sequence>
<dbReference type="EMBL" id="MU089715">
    <property type="protein sequence ID" value="KAF7849700.1"/>
    <property type="molecule type" value="Genomic_DNA"/>
</dbReference>
<dbReference type="AlphaFoldDB" id="A0A8T0CQ13"/>
<accession>A0A8T0CQ13</accession>
<gene>
    <name evidence="3" type="ORF">BT93_L0362</name>
</gene>
<dbReference type="GO" id="GO:0006952">
    <property type="term" value="P:defense response"/>
    <property type="evidence" value="ECO:0007669"/>
    <property type="project" value="UniProtKB-KW"/>
</dbReference>
<dbReference type="InterPro" id="IPR027417">
    <property type="entry name" value="P-loop_NTPase"/>
</dbReference>
<dbReference type="GO" id="GO:0043531">
    <property type="term" value="F:ADP binding"/>
    <property type="evidence" value="ECO:0007669"/>
    <property type="project" value="InterPro"/>
</dbReference>
<evidence type="ECO:0000313" key="3">
    <source>
        <dbReference type="EMBL" id="KAF7849700.1"/>
    </source>
</evidence>
<dbReference type="PANTHER" id="PTHR36766:SF41">
    <property type="entry name" value="AAA+ ATPASE DOMAIN-CONTAINING PROTEIN"/>
    <property type="match status" value="1"/>
</dbReference>
<keyword evidence="4" id="KW-1185">Reference proteome</keyword>
<evidence type="ECO:0000259" key="2">
    <source>
        <dbReference type="Pfam" id="PF00931"/>
    </source>
</evidence>
<dbReference type="PRINTS" id="PR00364">
    <property type="entry name" value="DISEASERSIST"/>
</dbReference>